<dbReference type="Proteomes" id="UP000250266">
    <property type="component" value="Unassembled WGS sequence"/>
</dbReference>
<keyword evidence="3" id="KW-1185">Reference proteome</keyword>
<feature type="region of interest" description="Disordered" evidence="1">
    <location>
        <begin position="1"/>
        <end position="50"/>
    </location>
</feature>
<gene>
    <name evidence="2" type="ORF">K432DRAFT_186363</name>
</gene>
<dbReference type="PANTHER" id="PTHR28244">
    <property type="entry name" value="RNA POLYMERASE I-SPECIFIC TRANSCRIPTION INITIATION FACTOR RRN11"/>
    <property type="match status" value="1"/>
</dbReference>
<dbReference type="InterPro" id="IPR053029">
    <property type="entry name" value="RNA_pol_I-specific_init_factor"/>
</dbReference>
<dbReference type="GO" id="GO:0001164">
    <property type="term" value="F:RNA polymerase I core promoter sequence-specific DNA binding"/>
    <property type="evidence" value="ECO:0007669"/>
    <property type="project" value="InterPro"/>
</dbReference>
<feature type="compositionally biased region" description="Polar residues" evidence="1">
    <location>
        <begin position="41"/>
        <end position="50"/>
    </location>
</feature>
<protein>
    <submittedName>
        <fullName evidence="2">Uncharacterized protein</fullName>
    </submittedName>
</protein>
<dbReference type="OrthoDB" id="2159786at2759"/>
<dbReference type="GO" id="GO:0070860">
    <property type="term" value="C:RNA polymerase I core factor complex"/>
    <property type="evidence" value="ECO:0007669"/>
    <property type="project" value="TreeGrafter"/>
</dbReference>
<organism evidence="2 3">
    <name type="scientific">Lepidopterella palustris CBS 459.81</name>
    <dbReference type="NCBI Taxonomy" id="1314670"/>
    <lineage>
        <taxon>Eukaryota</taxon>
        <taxon>Fungi</taxon>
        <taxon>Dikarya</taxon>
        <taxon>Ascomycota</taxon>
        <taxon>Pezizomycotina</taxon>
        <taxon>Dothideomycetes</taxon>
        <taxon>Pleosporomycetidae</taxon>
        <taxon>Mytilinidiales</taxon>
        <taxon>Argynnaceae</taxon>
        <taxon>Lepidopterella</taxon>
    </lineage>
</organism>
<dbReference type="GO" id="GO:0017025">
    <property type="term" value="F:TBP-class protein binding"/>
    <property type="evidence" value="ECO:0007669"/>
    <property type="project" value="TreeGrafter"/>
</dbReference>
<proteinExistence type="predicted"/>
<evidence type="ECO:0000256" key="1">
    <source>
        <dbReference type="SAM" id="MobiDB-lite"/>
    </source>
</evidence>
<evidence type="ECO:0000313" key="2">
    <source>
        <dbReference type="EMBL" id="OCK85999.1"/>
    </source>
</evidence>
<dbReference type="PANTHER" id="PTHR28244:SF1">
    <property type="entry name" value="RNA POLYMERASE I-SPECIFIC TRANSCRIPTION INITIATION FACTOR RRN11"/>
    <property type="match status" value="1"/>
</dbReference>
<dbReference type="GO" id="GO:0001181">
    <property type="term" value="F:RNA polymerase I general transcription initiation factor activity"/>
    <property type="evidence" value="ECO:0007669"/>
    <property type="project" value="InterPro"/>
</dbReference>
<reference evidence="2 3" key="1">
    <citation type="journal article" date="2016" name="Nat. Commun.">
        <title>Ectomycorrhizal ecology is imprinted in the genome of the dominant symbiotic fungus Cenococcum geophilum.</title>
        <authorList>
            <consortium name="DOE Joint Genome Institute"/>
            <person name="Peter M."/>
            <person name="Kohler A."/>
            <person name="Ohm R.A."/>
            <person name="Kuo A."/>
            <person name="Krutzmann J."/>
            <person name="Morin E."/>
            <person name="Arend M."/>
            <person name="Barry K.W."/>
            <person name="Binder M."/>
            <person name="Choi C."/>
            <person name="Clum A."/>
            <person name="Copeland A."/>
            <person name="Grisel N."/>
            <person name="Haridas S."/>
            <person name="Kipfer T."/>
            <person name="LaButti K."/>
            <person name="Lindquist E."/>
            <person name="Lipzen A."/>
            <person name="Maire R."/>
            <person name="Meier B."/>
            <person name="Mihaltcheva S."/>
            <person name="Molinier V."/>
            <person name="Murat C."/>
            <person name="Poggeler S."/>
            <person name="Quandt C.A."/>
            <person name="Sperisen C."/>
            <person name="Tritt A."/>
            <person name="Tisserant E."/>
            <person name="Crous P.W."/>
            <person name="Henrissat B."/>
            <person name="Nehls U."/>
            <person name="Egli S."/>
            <person name="Spatafora J.W."/>
            <person name="Grigoriev I.V."/>
            <person name="Martin F.M."/>
        </authorList>
    </citation>
    <scope>NUCLEOTIDE SEQUENCE [LARGE SCALE GENOMIC DNA]</scope>
    <source>
        <strain evidence="2 3">CBS 459.81</strain>
    </source>
</reference>
<dbReference type="EMBL" id="KV744810">
    <property type="protein sequence ID" value="OCK85999.1"/>
    <property type="molecule type" value="Genomic_DNA"/>
</dbReference>
<dbReference type="AlphaFoldDB" id="A0A8E2JL46"/>
<accession>A0A8E2JL46</accession>
<dbReference type="InterPro" id="IPR007224">
    <property type="entry name" value="TIF_Rrn11"/>
</dbReference>
<feature type="compositionally biased region" description="Polar residues" evidence="1">
    <location>
        <begin position="10"/>
        <end position="25"/>
    </location>
</feature>
<dbReference type="Pfam" id="PF04090">
    <property type="entry name" value="Rrn11"/>
    <property type="match status" value="1"/>
</dbReference>
<sequence length="459" mass="51551">MQYFVPPLTPAQQTTHSLRASQCQQPRKRKRDEDKEEPPISAQNDVQITGATSNTVSRHSSFASLTAAETAQLRVAGLFPEDEIEIPPAPFPHAPAPASKEIPTAREVQQELAELHPPLYAVNATSRSQVTGGGGQKATALRQTHLSILTTILHHCLHEGDYDRAGRAWGMLLRSQVAGRPIDIRVHGRWGIGAEILLRRSSHQHTNQMQNLQGVSRGSSDHEHPDDDEDVFSEEGFQLARDYYRRLIVQHPNRKSHPHSIDDRTFYPVMFSLWVYEVSERSKRARRLFERIIRQSDPPGDNTSEGAADSLYDDARSPIAVRDAIPSEEVQIRYEAIRQDELRRAREIAQRLDHLLVSPPFDKNSDLLQLRGMVGLWVGDLTVKDGSVQQESEGWISDTSHDSDLYDNVADSVARLEIRKSLADKQVEVAKAQDFFRRARENGGRLWGGINGLGSEADI</sequence>
<dbReference type="GO" id="GO:0042790">
    <property type="term" value="P:nucleolar large rRNA transcription by RNA polymerase I"/>
    <property type="evidence" value="ECO:0007669"/>
    <property type="project" value="TreeGrafter"/>
</dbReference>
<evidence type="ECO:0000313" key="3">
    <source>
        <dbReference type="Proteomes" id="UP000250266"/>
    </source>
</evidence>
<name>A0A8E2JL46_9PEZI</name>